<dbReference type="InterPro" id="IPR029058">
    <property type="entry name" value="AB_hydrolase_fold"/>
</dbReference>
<keyword evidence="6" id="KW-1185">Reference proteome</keyword>
<dbReference type="Pfam" id="PF00326">
    <property type="entry name" value="Peptidase_S9"/>
    <property type="match status" value="1"/>
</dbReference>
<dbReference type="Proteomes" id="UP000521676">
    <property type="component" value="Unassembled WGS sequence"/>
</dbReference>
<evidence type="ECO:0000313" key="5">
    <source>
        <dbReference type="Proteomes" id="UP000521676"/>
    </source>
</evidence>
<dbReference type="Proteomes" id="UP001431572">
    <property type="component" value="Chromosome 2"/>
</dbReference>
<dbReference type="AlphaFoldDB" id="A0A8T7M7I7"/>
<dbReference type="InterPro" id="IPR001375">
    <property type="entry name" value="Peptidase_S9_cat"/>
</dbReference>
<keyword evidence="1" id="KW-0472">Membrane</keyword>
<dbReference type="RefSeq" id="WP_341471750.1">
    <property type="nucleotide sequence ID" value="NZ_CP128400.1"/>
</dbReference>
<dbReference type="PANTHER" id="PTHR43358">
    <property type="entry name" value="ALPHA/BETA-HYDROLASE"/>
    <property type="match status" value="1"/>
</dbReference>
<dbReference type="EMBL" id="CP128400">
    <property type="protein sequence ID" value="WJW69878.1"/>
    <property type="molecule type" value="Genomic_DNA"/>
</dbReference>
<protein>
    <submittedName>
        <fullName evidence="3">Prolyl oligopeptidase family serine peptidase</fullName>
    </submittedName>
</protein>
<evidence type="ECO:0000259" key="2">
    <source>
        <dbReference type="Pfam" id="PF00326"/>
    </source>
</evidence>
<evidence type="ECO:0000313" key="4">
    <source>
        <dbReference type="EMBL" id="WJW69878.1"/>
    </source>
</evidence>
<organism evidence="3 5">
    <name type="scientific">Candidatus Chlorohelix allophototropha</name>
    <dbReference type="NCBI Taxonomy" id="3003348"/>
    <lineage>
        <taxon>Bacteria</taxon>
        <taxon>Bacillati</taxon>
        <taxon>Chloroflexota</taxon>
        <taxon>Chloroflexia</taxon>
        <taxon>Candidatus Chloroheliales</taxon>
        <taxon>Candidatus Chloroheliaceae</taxon>
        <taxon>Candidatus Chlorohelix</taxon>
    </lineage>
</organism>
<reference evidence="3 5" key="1">
    <citation type="submission" date="2020-06" db="EMBL/GenBank/DDBJ databases">
        <title>Anoxygenic phototrophic Chloroflexota member uses a Type I reaction center.</title>
        <authorList>
            <person name="Tsuji J.M."/>
            <person name="Shaw N.A."/>
            <person name="Nagashima S."/>
            <person name="Venkiteswaran J."/>
            <person name="Schiff S.L."/>
            <person name="Hanada S."/>
            <person name="Tank M."/>
            <person name="Neufeld J.D."/>
        </authorList>
    </citation>
    <scope>NUCLEOTIDE SEQUENCE [LARGE SCALE GENOMIC DNA]</scope>
    <source>
        <strain evidence="3">L227-S17</strain>
    </source>
</reference>
<evidence type="ECO:0000313" key="6">
    <source>
        <dbReference type="Proteomes" id="UP001431572"/>
    </source>
</evidence>
<dbReference type="GO" id="GO:0006508">
    <property type="term" value="P:proteolysis"/>
    <property type="evidence" value="ECO:0007669"/>
    <property type="project" value="InterPro"/>
</dbReference>
<sequence length="306" mass="33926">MRTSGEKKKGLRLLRLSLFVFFCLLVSSYLGASYLYANAFTTSKDRSLGDKTPATYGLTYENVSFPAASDKKPTLRGWFVPNSASNKVLVLVHGRDATRRFGLSLSKPLWDAGYSLLLFDLEAHGQSDGDHYSFGQREQWDVVGAVNYLKSRGFASQHIGALAWSMGASSTIMAMSDIPDLKTAVSDSAYADFAHLQASRVATYPLLLQFVFPGVLVFGRLFYDVDIEASKPVQAIKSLGDRHLFLIHGEADTTVPVENFYTLKEAGGKNITETWLLPGVEHVQAFETYPQEYISRVTAFFKLELS</sequence>
<evidence type="ECO:0000256" key="1">
    <source>
        <dbReference type="SAM" id="Phobius"/>
    </source>
</evidence>
<evidence type="ECO:0000313" key="3">
    <source>
        <dbReference type="EMBL" id="NWJ47973.1"/>
    </source>
</evidence>
<dbReference type="EMBL" id="JACATZ010000003">
    <property type="protein sequence ID" value="NWJ47973.1"/>
    <property type="molecule type" value="Genomic_DNA"/>
</dbReference>
<dbReference type="PANTHER" id="PTHR43358:SF4">
    <property type="entry name" value="ALPHA_BETA HYDROLASE FOLD-1 DOMAIN-CONTAINING PROTEIN"/>
    <property type="match status" value="1"/>
</dbReference>
<name>A0A8T7M7I7_9CHLR</name>
<gene>
    <name evidence="3" type="ORF">HXX08_19130</name>
    <name evidence="4" type="ORF">OZ401_003508</name>
</gene>
<dbReference type="Gene3D" id="3.40.50.1820">
    <property type="entry name" value="alpha/beta hydrolase"/>
    <property type="match status" value="1"/>
</dbReference>
<dbReference type="InterPro" id="IPR052920">
    <property type="entry name" value="DNA-binding_regulatory"/>
</dbReference>
<proteinExistence type="predicted"/>
<dbReference type="GO" id="GO:0008236">
    <property type="term" value="F:serine-type peptidase activity"/>
    <property type="evidence" value="ECO:0007669"/>
    <property type="project" value="InterPro"/>
</dbReference>
<reference evidence="4" key="2">
    <citation type="journal article" date="2024" name="Nature">
        <title>Anoxygenic phototroph of the Chloroflexota uses a type I reaction centre.</title>
        <authorList>
            <person name="Tsuji J.M."/>
            <person name="Shaw N.A."/>
            <person name="Nagashima S."/>
            <person name="Venkiteswaran J.J."/>
            <person name="Schiff S.L."/>
            <person name="Watanabe T."/>
            <person name="Fukui M."/>
            <person name="Hanada S."/>
            <person name="Tank M."/>
            <person name="Neufeld J.D."/>
        </authorList>
    </citation>
    <scope>NUCLEOTIDE SEQUENCE</scope>
    <source>
        <strain evidence="4">L227-S17</strain>
    </source>
</reference>
<keyword evidence="1" id="KW-0812">Transmembrane</keyword>
<feature type="transmembrane region" description="Helical" evidence="1">
    <location>
        <begin position="12"/>
        <end position="37"/>
    </location>
</feature>
<keyword evidence="1" id="KW-1133">Transmembrane helix</keyword>
<dbReference type="SUPFAM" id="SSF53474">
    <property type="entry name" value="alpha/beta-Hydrolases"/>
    <property type="match status" value="1"/>
</dbReference>
<feature type="domain" description="Peptidase S9 prolyl oligopeptidase catalytic" evidence="2">
    <location>
        <begin position="134"/>
        <end position="302"/>
    </location>
</feature>
<accession>A0A8T7M7I7</accession>